<feature type="compositionally biased region" description="Basic and acidic residues" evidence="1">
    <location>
        <begin position="155"/>
        <end position="165"/>
    </location>
</feature>
<feature type="compositionally biased region" description="Polar residues" evidence="1">
    <location>
        <begin position="26"/>
        <end position="35"/>
    </location>
</feature>
<feature type="compositionally biased region" description="Polar residues" evidence="1">
    <location>
        <begin position="349"/>
        <end position="358"/>
    </location>
</feature>
<feature type="compositionally biased region" description="Basic and acidic residues" evidence="1">
    <location>
        <begin position="271"/>
        <end position="282"/>
    </location>
</feature>
<evidence type="ECO:0000313" key="2">
    <source>
        <dbReference type="EMBL" id="EYC08256.1"/>
    </source>
</evidence>
<evidence type="ECO:0000313" key="3">
    <source>
        <dbReference type="Proteomes" id="UP000024635"/>
    </source>
</evidence>
<keyword evidence="3" id="KW-1185">Reference proteome</keyword>
<feature type="compositionally biased region" description="Basic and acidic residues" evidence="1">
    <location>
        <begin position="209"/>
        <end position="242"/>
    </location>
</feature>
<dbReference type="EMBL" id="JARK01001403">
    <property type="protein sequence ID" value="EYC08256.1"/>
    <property type="molecule type" value="Genomic_DNA"/>
</dbReference>
<dbReference type="OrthoDB" id="5872976at2759"/>
<reference evidence="3" key="1">
    <citation type="journal article" date="2015" name="Nat. Genet.">
        <title>The genome and transcriptome of the zoonotic hookworm Ancylostoma ceylanicum identify infection-specific gene families.</title>
        <authorList>
            <person name="Schwarz E.M."/>
            <person name="Hu Y."/>
            <person name="Antoshechkin I."/>
            <person name="Miller M.M."/>
            <person name="Sternberg P.W."/>
            <person name="Aroian R.V."/>
        </authorList>
    </citation>
    <scope>NUCLEOTIDE SEQUENCE</scope>
    <source>
        <strain evidence="3">HY135</strain>
    </source>
</reference>
<evidence type="ECO:0000256" key="1">
    <source>
        <dbReference type="SAM" id="MobiDB-lite"/>
    </source>
</evidence>
<name>A0A016TZP0_9BILA</name>
<accession>A0A016TZP0</accession>
<feature type="compositionally biased region" description="Basic and acidic residues" evidence="1">
    <location>
        <begin position="295"/>
        <end position="339"/>
    </location>
</feature>
<organism evidence="2 3">
    <name type="scientific">Ancylostoma ceylanicum</name>
    <dbReference type="NCBI Taxonomy" id="53326"/>
    <lineage>
        <taxon>Eukaryota</taxon>
        <taxon>Metazoa</taxon>
        <taxon>Ecdysozoa</taxon>
        <taxon>Nematoda</taxon>
        <taxon>Chromadorea</taxon>
        <taxon>Rhabditida</taxon>
        <taxon>Rhabditina</taxon>
        <taxon>Rhabditomorpha</taxon>
        <taxon>Strongyloidea</taxon>
        <taxon>Ancylostomatidae</taxon>
        <taxon>Ancylostomatinae</taxon>
        <taxon>Ancylostoma</taxon>
    </lineage>
</organism>
<dbReference type="AlphaFoldDB" id="A0A016TZP0"/>
<feature type="compositionally biased region" description="Basic and acidic residues" evidence="1">
    <location>
        <begin position="131"/>
        <end position="140"/>
    </location>
</feature>
<sequence length="441" mass="50739">MARCHHNYGPPCRAVFFSDRSHYKSDSSPTYSRRTPFQDEREFPEPVFGIAHEHPYNRENGEGGKEDKRRILPETERHHEDDSDHRFPPKYIQDAEEAIEKDKSRNHRVKLKPSLRLVRPEDTDASSSGEDGGRPTREPLEWGQEGDYGPINRGPPEESRKESLHRQQRPVPESSQEDYEDLRPRPRPPRLRRPHHPNERGSSETGDGSDFRRTDGKYYEDSGERSRGRRPNDDRGTDETRRGRPGPGSGPKRGKIVGVDMQMVAGMYPRRWQDRASGHDVPGRFSPLSGPYPEGGDRGERRKNPPEEWINGDERQPREGHDKTGHFPARKETSREQEPNARAGADPSVGSSGPQSRRINYGPFDGYFQRADPNSEEGPENSDQQRRQHGGWNLIGSYLEELFYLKFFEIIKQENLHELQITTLQVLPCKNAEKPISEIDF</sequence>
<feature type="compositionally biased region" description="Basic and acidic residues" evidence="1">
    <location>
        <begin position="51"/>
        <end position="87"/>
    </location>
</feature>
<feature type="region of interest" description="Disordered" evidence="1">
    <location>
        <begin position="21"/>
        <end position="388"/>
    </location>
</feature>
<dbReference type="Proteomes" id="UP000024635">
    <property type="component" value="Unassembled WGS sequence"/>
</dbReference>
<protein>
    <submittedName>
        <fullName evidence="2">Uncharacterized protein</fullName>
    </submittedName>
</protein>
<comment type="caution">
    <text evidence="2">The sequence shown here is derived from an EMBL/GenBank/DDBJ whole genome shotgun (WGS) entry which is preliminary data.</text>
</comment>
<feature type="compositionally biased region" description="Basic residues" evidence="1">
    <location>
        <begin position="104"/>
        <end position="113"/>
    </location>
</feature>
<gene>
    <name evidence="2" type="primary">Acey_s0067.g73</name>
    <name evidence="2" type="ORF">Y032_0067g73</name>
</gene>
<proteinExistence type="predicted"/>
<feature type="compositionally biased region" description="Basic residues" evidence="1">
    <location>
        <begin position="185"/>
        <end position="195"/>
    </location>
</feature>